<dbReference type="Proteomes" id="UP001156398">
    <property type="component" value="Unassembled WGS sequence"/>
</dbReference>
<dbReference type="SUPFAM" id="SSF51126">
    <property type="entry name" value="Pectin lyase-like"/>
    <property type="match status" value="1"/>
</dbReference>
<evidence type="ECO:0000313" key="6">
    <source>
        <dbReference type="Proteomes" id="UP001156398"/>
    </source>
</evidence>
<accession>A0AA90GYU5</accession>
<evidence type="ECO:0000313" key="5">
    <source>
        <dbReference type="EMBL" id="MDI5970758.1"/>
    </source>
</evidence>
<dbReference type="InterPro" id="IPR011050">
    <property type="entry name" value="Pectin_lyase_fold/virulence"/>
</dbReference>
<keyword evidence="5" id="KW-0378">Hydrolase</keyword>
<dbReference type="InterPro" id="IPR033801">
    <property type="entry name" value="CBM6-CBM35-CBM36-like_1"/>
</dbReference>
<feature type="chain" id="PRO_5041702479" evidence="1">
    <location>
        <begin position="25"/>
        <end position="579"/>
    </location>
</feature>
<proteinExistence type="predicted"/>
<feature type="domain" description="Alpha-1,3-glucanase catalytic" evidence="3">
    <location>
        <begin position="237"/>
        <end position="539"/>
    </location>
</feature>
<dbReference type="EMBL" id="JABXJJ020000017">
    <property type="protein sequence ID" value="MDI5970758.1"/>
    <property type="molecule type" value="Genomic_DNA"/>
</dbReference>
<sequence length="579" mass="58519">MYRPLAPRGALAALPALTLVLAGAAGWSSAGVSYASETPHGGVKPAAAGASLPYDEYRAADQQTNGTVLSASTTYPSLASESNGRSAVQLTSTGQYVEFTLAHAANSIVVRYSIPDNSDGSTATAPLAVYAGDTHVKDLSLTTKYSWLYGDGYNDTHSPSSGDAHHFYDEARVMIGDQPAGTVIKLQKDAADTAASYTIDTVDTEQVAAAATMPSGYASVTDYGVTPDSGADDTSAINSALASLSGTGKGLWFPAGTYDISGQISLQNVSVSGAGEWYSTIQSTAENGSGGLYATGGTNKISDLSIFGDQTSRNNNSGAAGIEGVFASGSAISNVWIEHTKVGVWTDAGTSGLDVSGVRARDIFADGIHFNGGTTNSTVEQSDVRNTGDDGLALDTEGGDVTGCTLSDNTVQDPIQANGIGVYGGGGNTVTGNAVSDVVAYGAGITVSTRFGAGFDGTTTVSDNTLTRTGSYNSELGTNLGGLWIYADQSDITQPVDVTGNTITDSTYQGIMVSGTKSVTALTLDKDTVDGAGTYGIDIEGVGGSLSATNTAVSNAASGGLNNAGNNFTVNSGSGDTGF</sequence>
<evidence type="ECO:0000256" key="1">
    <source>
        <dbReference type="SAM" id="SignalP"/>
    </source>
</evidence>
<evidence type="ECO:0000259" key="2">
    <source>
        <dbReference type="Pfam" id="PF22815"/>
    </source>
</evidence>
<organism evidence="5">
    <name type="scientific">Streptantibioticus silvisoli</name>
    <dbReference type="NCBI Taxonomy" id="2705255"/>
    <lineage>
        <taxon>Bacteria</taxon>
        <taxon>Bacillati</taxon>
        <taxon>Actinomycetota</taxon>
        <taxon>Actinomycetes</taxon>
        <taxon>Kitasatosporales</taxon>
        <taxon>Streptomycetaceae</taxon>
        <taxon>Streptantibioticus</taxon>
    </lineage>
</organism>
<keyword evidence="1" id="KW-0732">Signal</keyword>
<dbReference type="AlphaFoldDB" id="A0AA90GYU5"/>
<dbReference type="Pfam" id="PF22816">
    <property type="entry name" value="CatAgl_D2"/>
    <property type="match status" value="1"/>
</dbReference>
<reference evidence="5 6" key="1">
    <citation type="submission" date="2023-05" db="EMBL/GenBank/DDBJ databases">
        <title>Streptantibioticus silvisoli sp. nov., acidotolerant actinomycetes 1 from pine litter.</title>
        <authorList>
            <person name="Swiecimska M."/>
            <person name="Golinska P."/>
            <person name="Sangal V."/>
            <person name="Wachnowicz B."/>
            <person name="Goodfellow M."/>
        </authorList>
    </citation>
    <scope>NUCLEOTIDE SEQUENCE</scope>
    <source>
        <strain evidence="5">SL13</strain>
        <strain evidence="4 6">SL54</strain>
    </source>
</reference>
<dbReference type="InterPro" id="IPR055149">
    <property type="entry name" value="Agl_cat_D2"/>
</dbReference>
<dbReference type="Pfam" id="PF22815">
    <property type="entry name" value="CatAgl_D1"/>
    <property type="match status" value="1"/>
</dbReference>
<dbReference type="Gene3D" id="2.160.20.10">
    <property type="entry name" value="Single-stranded right-handed beta-helix, Pectin lyase-like"/>
    <property type="match status" value="1"/>
</dbReference>
<dbReference type="GO" id="GO:0016787">
    <property type="term" value="F:hydrolase activity"/>
    <property type="evidence" value="ECO:0007669"/>
    <property type="project" value="UniProtKB-KW"/>
</dbReference>
<evidence type="ECO:0000313" key="4">
    <source>
        <dbReference type="EMBL" id="MDI5964467.1"/>
    </source>
</evidence>
<protein>
    <submittedName>
        <fullName evidence="5">Glycosyl hydrolase family 28-related protein</fullName>
    </submittedName>
</protein>
<dbReference type="InterPro" id="IPR012334">
    <property type="entry name" value="Pectin_lyas_fold"/>
</dbReference>
<comment type="caution">
    <text evidence="5">The sequence shown here is derived from an EMBL/GenBank/DDBJ whole genome shotgun (WGS) entry which is preliminary data.</text>
</comment>
<dbReference type="EMBL" id="JAAGKO020000024">
    <property type="protein sequence ID" value="MDI5964467.1"/>
    <property type="molecule type" value="Genomic_DNA"/>
</dbReference>
<evidence type="ECO:0000259" key="3">
    <source>
        <dbReference type="Pfam" id="PF22816"/>
    </source>
</evidence>
<dbReference type="InterPro" id="IPR006626">
    <property type="entry name" value="PbH1"/>
</dbReference>
<dbReference type="SMART" id="SM00710">
    <property type="entry name" value="PbH1"/>
    <property type="match status" value="9"/>
</dbReference>
<dbReference type="RefSeq" id="WP_271316674.1">
    <property type="nucleotide sequence ID" value="NZ_JAAGKO020000024.1"/>
</dbReference>
<gene>
    <name evidence="4" type="ORF">POF43_017340</name>
    <name evidence="5" type="ORF">POF50_015655</name>
</gene>
<keyword evidence="6" id="KW-1185">Reference proteome</keyword>
<name>A0AA90GYU5_9ACTN</name>
<dbReference type="CDD" id="cd14490">
    <property type="entry name" value="CBM6-CBM35-CBM36_like_1"/>
    <property type="match status" value="1"/>
</dbReference>
<feature type="signal peptide" evidence="1">
    <location>
        <begin position="1"/>
        <end position="24"/>
    </location>
</feature>
<feature type="domain" description="CBM6/CBM35/CBM36-like 1" evidence="2">
    <location>
        <begin position="52"/>
        <end position="207"/>
    </location>
</feature>